<dbReference type="EMBL" id="CP117167">
    <property type="protein sequence ID" value="WCT13429.1"/>
    <property type="molecule type" value="Genomic_DNA"/>
</dbReference>
<dbReference type="RefSeq" id="WP_273631719.1">
    <property type="nucleotide sequence ID" value="NZ_CP117167.1"/>
</dbReference>
<dbReference type="Proteomes" id="UP001216139">
    <property type="component" value="Chromosome"/>
</dbReference>
<accession>A0ABY7TB18</accession>
<evidence type="ECO:0000313" key="1">
    <source>
        <dbReference type="EMBL" id="WCT13429.1"/>
    </source>
</evidence>
<keyword evidence="2" id="KW-1185">Reference proteome</keyword>
<protein>
    <submittedName>
        <fullName evidence="1">Uncharacterized protein</fullName>
    </submittedName>
</protein>
<proteinExistence type="predicted"/>
<sequence>MKYFNLTLLVLATIFAACSKHESDPKPNNISVLDGTFSVLSKSQLDTVNLLMNAYTMTVPNFVPQQLSVFNRMLPVTPPHNIFVPTYVVNGYTFYNKLPLLNWSTFEFDVATHQLIYTSKPAYTTVNLDNVAKSSVNALKAAFATITDTLQYPYRNPVRPYAGKHLEDSILVATFGYYDLNYDLNHTYTSPKIIKAWKIGTKSGSMFIFIKDEANTFVGRDY</sequence>
<reference evidence="1 2" key="1">
    <citation type="submission" date="2023-02" db="EMBL/GenBank/DDBJ databases">
        <title>Genome sequence of Mucilaginibacter jinjuensis strain KACC 16571.</title>
        <authorList>
            <person name="Kim S."/>
            <person name="Heo J."/>
            <person name="Kwon S.-W."/>
        </authorList>
    </citation>
    <scope>NUCLEOTIDE SEQUENCE [LARGE SCALE GENOMIC DNA]</scope>
    <source>
        <strain evidence="1 2">KACC 16571</strain>
    </source>
</reference>
<evidence type="ECO:0000313" key="2">
    <source>
        <dbReference type="Proteomes" id="UP001216139"/>
    </source>
</evidence>
<dbReference type="PROSITE" id="PS51257">
    <property type="entry name" value="PROKAR_LIPOPROTEIN"/>
    <property type="match status" value="1"/>
</dbReference>
<gene>
    <name evidence="1" type="ORF">PQO05_05710</name>
</gene>
<organism evidence="1 2">
    <name type="scientific">Mucilaginibacter jinjuensis</name>
    <dbReference type="NCBI Taxonomy" id="1176721"/>
    <lineage>
        <taxon>Bacteria</taxon>
        <taxon>Pseudomonadati</taxon>
        <taxon>Bacteroidota</taxon>
        <taxon>Sphingobacteriia</taxon>
        <taxon>Sphingobacteriales</taxon>
        <taxon>Sphingobacteriaceae</taxon>
        <taxon>Mucilaginibacter</taxon>
    </lineage>
</organism>
<name>A0ABY7TB18_9SPHI</name>